<dbReference type="SUPFAM" id="SSF56601">
    <property type="entry name" value="beta-lactamase/transpeptidase-like"/>
    <property type="match status" value="1"/>
</dbReference>
<evidence type="ECO:0000313" key="4">
    <source>
        <dbReference type="Proteomes" id="UP000572635"/>
    </source>
</evidence>
<organism evidence="3 4">
    <name type="scientific">Nocardiopsis composta</name>
    <dbReference type="NCBI Taxonomy" id="157465"/>
    <lineage>
        <taxon>Bacteria</taxon>
        <taxon>Bacillati</taxon>
        <taxon>Actinomycetota</taxon>
        <taxon>Actinomycetes</taxon>
        <taxon>Streptosporangiales</taxon>
        <taxon>Nocardiopsidaceae</taxon>
        <taxon>Nocardiopsis</taxon>
    </lineage>
</organism>
<evidence type="ECO:0000256" key="1">
    <source>
        <dbReference type="SAM" id="MobiDB-lite"/>
    </source>
</evidence>
<name>A0A7W8QNI3_9ACTN</name>
<dbReference type="AlphaFoldDB" id="A0A7W8QNI3"/>
<keyword evidence="3" id="KW-0121">Carboxypeptidase</keyword>
<gene>
    <name evidence="3" type="ORF">HDA36_002795</name>
</gene>
<comment type="caution">
    <text evidence="3">The sequence shown here is derived from an EMBL/GenBank/DDBJ whole genome shotgun (WGS) entry which is preliminary data.</text>
</comment>
<sequence>MDFKRWAATGGAAALVAAAVIVAVNVSWGDEDATGSTGVRASPPPDPPDISAERRIELQQALNEVIAQGSSGAVAELVERNEGGSDAWNGVAGVADRDRGTPVDPGAHFRIASLSKPFVAATALLLVQDGSLRLGDTVEEMLPGVVEGGEQITLRMLLSHTSGLYSYNKDMPSVLDDPERSWRPEELVDIAQRHRSVFAPATDVQYSNTNYVLVAMAIERVTGRPYAEAVQQRVIEPLGLEETSIPFDSEMPEPVMRAYTRSGGAMVDITEFNPTRWYGTAQVVSTVGDVNRFWRALLDGELLEKDMLEQMLAVQSQDEGGYGYALGPRSYTLSCGEQVWMHPGNIPGSRTWTVHSDDRDFTLFQARSAKDPDPPAWAMIELAMCPEEAPAEPDPSPSTGDYPGEDVTGTGRGQDGGK</sequence>
<dbReference type="Proteomes" id="UP000572635">
    <property type="component" value="Unassembled WGS sequence"/>
</dbReference>
<protein>
    <submittedName>
        <fullName evidence="3">D-alanyl-D-alanine carboxypeptidase</fullName>
        <ecNumber evidence="3">3.4.16.4</ecNumber>
    </submittedName>
</protein>
<dbReference type="PANTHER" id="PTHR46825:SF7">
    <property type="entry name" value="D-ALANYL-D-ALANINE CARBOXYPEPTIDASE"/>
    <property type="match status" value="1"/>
</dbReference>
<keyword evidence="4" id="KW-1185">Reference proteome</keyword>
<keyword evidence="3" id="KW-0378">Hydrolase</keyword>
<reference evidence="3 4" key="1">
    <citation type="submission" date="2020-08" db="EMBL/GenBank/DDBJ databases">
        <title>Sequencing the genomes of 1000 actinobacteria strains.</title>
        <authorList>
            <person name="Klenk H.-P."/>
        </authorList>
    </citation>
    <scope>NUCLEOTIDE SEQUENCE [LARGE SCALE GENOMIC DNA]</scope>
    <source>
        <strain evidence="3 4">DSM 44551</strain>
    </source>
</reference>
<accession>A0A7W8QNI3</accession>
<dbReference type="EMBL" id="JACHDB010000001">
    <property type="protein sequence ID" value="MBB5432711.1"/>
    <property type="molecule type" value="Genomic_DNA"/>
</dbReference>
<evidence type="ECO:0000259" key="2">
    <source>
        <dbReference type="Pfam" id="PF00144"/>
    </source>
</evidence>
<feature type="domain" description="Beta-lactamase-related" evidence="2">
    <location>
        <begin position="69"/>
        <end position="360"/>
    </location>
</feature>
<dbReference type="EC" id="3.4.16.4" evidence="3"/>
<dbReference type="InterPro" id="IPR001466">
    <property type="entry name" value="Beta-lactam-related"/>
</dbReference>
<evidence type="ECO:0000313" key="3">
    <source>
        <dbReference type="EMBL" id="MBB5432711.1"/>
    </source>
</evidence>
<keyword evidence="3" id="KW-0645">Protease</keyword>
<dbReference type="InterPro" id="IPR050491">
    <property type="entry name" value="AmpC-like"/>
</dbReference>
<proteinExistence type="predicted"/>
<feature type="region of interest" description="Disordered" evidence="1">
    <location>
        <begin position="384"/>
        <end position="418"/>
    </location>
</feature>
<dbReference type="GO" id="GO:0009002">
    <property type="term" value="F:serine-type D-Ala-D-Ala carboxypeptidase activity"/>
    <property type="evidence" value="ECO:0007669"/>
    <property type="project" value="UniProtKB-EC"/>
</dbReference>
<dbReference type="Pfam" id="PF00144">
    <property type="entry name" value="Beta-lactamase"/>
    <property type="match status" value="1"/>
</dbReference>
<dbReference type="RefSeq" id="WP_184392238.1">
    <property type="nucleotide sequence ID" value="NZ_BAAAJD010000100.1"/>
</dbReference>
<dbReference type="PANTHER" id="PTHR46825">
    <property type="entry name" value="D-ALANYL-D-ALANINE-CARBOXYPEPTIDASE/ENDOPEPTIDASE AMPH"/>
    <property type="match status" value="1"/>
</dbReference>
<dbReference type="Gene3D" id="3.40.710.10">
    <property type="entry name" value="DD-peptidase/beta-lactamase superfamily"/>
    <property type="match status" value="1"/>
</dbReference>
<dbReference type="InterPro" id="IPR012338">
    <property type="entry name" value="Beta-lactam/transpept-like"/>
</dbReference>